<dbReference type="EMBL" id="JABZGU010000031">
    <property type="protein sequence ID" value="MBF4802653.1"/>
    <property type="molecule type" value="Genomic_DNA"/>
</dbReference>
<evidence type="ECO:0000313" key="4">
    <source>
        <dbReference type="Proteomes" id="UP000787322"/>
    </source>
</evidence>
<feature type="domain" description="NIF system FeS cluster assembly NifU N-terminal" evidence="2">
    <location>
        <begin position="7"/>
        <end position="125"/>
    </location>
</feature>
<dbReference type="CDD" id="cd06664">
    <property type="entry name" value="IscU_like"/>
    <property type="match status" value="1"/>
</dbReference>
<dbReference type="NCBIfam" id="TIGR01994">
    <property type="entry name" value="SUF_scaf_2"/>
    <property type="match status" value="1"/>
</dbReference>
<comment type="caution">
    <text evidence="3">The sequence shown here is derived from an EMBL/GenBank/DDBJ whole genome shotgun (WGS) entry which is preliminary data.</text>
</comment>
<dbReference type="GO" id="GO:0051536">
    <property type="term" value="F:iron-sulfur cluster binding"/>
    <property type="evidence" value="ECO:0007669"/>
    <property type="project" value="InterPro"/>
</dbReference>
<feature type="compositionally biased region" description="Low complexity" evidence="1">
    <location>
        <begin position="143"/>
        <end position="154"/>
    </location>
</feature>
<dbReference type="Gene3D" id="3.90.1010.10">
    <property type="match status" value="1"/>
</dbReference>
<dbReference type="SUPFAM" id="SSF82649">
    <property type="entry name" value="SufE/NifU"/>
    <property type="match status" value="1"/>
</dbReference>
<evidence type="ECO:0000313" key="3">
    <source>
        <dbReference type="EMBL" id="MBF4802653.1"/>
    </source>
</evidence>
<accession>A0A9D6AF58</accession>
<gene>
    <name evidence="3" type="ORF">HXK24_02370</name>
</gene>
<proteinExistence type="predicted"/>
<dbReference type="GO" id="GO:0005506">
    <property type="term" value="F:iron ion binding"/>
    <property type="evidence" value="ECO:0007669"/>
    <property type="project" value="InterPro"/>
</dbReference>
<dbReference type="GO" id="GO:0016226">
    <property type="term" value="P:iron-sulfur cluster assembly"/>
    <property type="evidence" value="ECO:0007669"/>
    <property type="project" value="InterPro"/>
</dbReference>
<organism evidence="3 4">
    <name type="scientific">Lancefieldella parvula</name>
    <dbReference type="NCBI Taxonomy" id="1382"/>
    <lineage>
        <taxon>Bacteria</taxon>
        <taxon>Bacillati</taxon>
        <taxon>Actinomycetota</taxon>
        <taxon>Coriobacteriia</taxon>
        <taxon>Coriobacteriales</taxon>
        <taxon>Atopobiaceae</taxon>
        <taxon>Lancefieldella</taxon>
    </lineage>
</organism>
<evidence type="ECO:0000259" key="2">
    <source>
        <dbReference type="Pfam" id="PF01592"/>
    </source>
</evidence>
<protein>
    <submittedName>
        <fullName evidence="3">SUF system NifU family Fe-S cluster assembly protein</fullName>
    </submittedName>
</protein>
<dbReference type="InterPro" id="IPR002871">
    <property type="entry name" value="NIF_FeS_clus_asmbl_NifU_N"/>
</dbReference>
<dbReference type="AlphaFoldDB" id="A0A9D6AF58"/>
<dbReference type="Proteomes" id="UP000787322">
    <property type="component" value="Unassembled WGS sequence"/>
</dbReference>
<feature type="compositionally biased region" description="Basic and acidic residues" evidence="1">
    <location>
        <begin position="159"/>
        <end position="174"/>
    </location>
</feature>
<dbReference type="PANTHER" id="PTHR10093">
    <property type="entry name" value="IRON-SULFUR CLUSTER ASSEMBLY ENZYME NIFU HOMOLOG"/>
    <property type="match status" value="1"/>
</dbReference>
<reference evidence="3" key="1">
    <citation type="submission" date="2020-04" db="EMBL/GenBank/DDBJ databases">
        <title>Deep metagenomics examines the oral microbiome during advanced dental caries in children, revealing novel taxa and co-occurrences with host molecules.</title>
        <authorList>
            <person name="Baker J.L."/>
            <person name="Morton J.T."/>
            <person name="Dinis M."/>
            <person name="Alvarez R."/>
            <person name="Tran N.C."/>
            <person name="Knight R."/>
            <person name="Edlund A."/>
        </authorList>
    </citation>
    <scope>NUCLEOTIDE SEQUENCE</scope>
    <source>
        <strain evidence="3">JCVI_3_bin.11</strain>
    </source>
</reference>
<feature type="region of interest" description="Disordered" evidence="1">
    <location>
        <begin position="142"/>
        <end position="174"/>
    </location>
</feature>
<evidence type="ECO:0000256" key="1">
    <source>
        <dbReference type="SAM" id="MobiDB-lite"/>
    </source>
</evidence>
<sequence>MAANDLYNAEFMDHVSHPDYKYQMDNPTVSHEGVNPSCGDELTFSVRIEDGKIAEAAFVGSGCAISQASADIMSDLMIDRTPEEAIELCKLFERMIRGEETDEAVLDQLEDANILHDIAHMPARVKCAELAWHTLEEMLEAHSSGSAATGASTTEDGADSERAEDGAASAKDGE</sequence>
<name>A0A9D6AF58_9ACTN</name>
<dbReference type="Pfam" id="PF01592">
    <property type="entry name" value="NifU_N"/>
    <property type="match status" value="1"/>
</dbReference>